<dbReference type="RefSeq" id="WP_183343425.1">
    <property type="nucleotide sequence ID" value="NZ_JACHNU010000004.1"/>
</dbReference>
<dbReference type="EC" id="6.3.5.-" evidence="1"/>
<keyword evidence="3" id="KW-1185">Reference proteome</keyword>
<dbReference type="NCBIfam" id="TIGR00135">
    <property type="entry name" value="gatC"/>
    <property type="match status" value="1"/>
</dbReference>
<dbReference type="HAMAP" id="MF_00122">
    <property type="entry name" value="GatC"/>
    <property type="match status" value="1"/>
</dbReference>
<dbReference type="Gene3D" id="1.10.20.60">
    <property type="entry name" value="Glu-tRNAGln amidotransferase C subunit, N-terminal domain"/>
    <property type="match status" value="1"/>
</dbReference>
<keyword evidence="1" id="KW-0648">Protein biosynthesis</keyword>
<dbReference type="GO" id="GO:0006450">
    <property type="term" value="P:regulation of translational fidelity"/>
    <property type="evidence" value="ECO:0007669"/>
    <property type="project" value="InterPro"/>
</dbReference>
<name>A0A840II38_9ACTN</name>
<organism evidence="2 3">
    <name type="scientific">Conexibacter arvalis</name>
    <dbReference type="NCBI Taxonomy" id="912552"/>
    <lineage>
        <taxon>Bacteria</taxon>
        <taxon>Bacillati</taxon>
        <taxon>Actinomycetota</taxon>
        <taxon>Thermoleophilia</taxon>
        <taxon>Solirubrobacterales</taxon>
        <taxon>Conexibacteraceae</taxon>
        <taxon>Conexibacter</taxon>
    </lineage>
</organism>
<dbReference type="GO" id="GO:0005524">
    <property type="term" value="F:ATP binding"/>
    <property type="evidence" value="ECO:0007669"/>
    <property type="project" value="UniProtKB-KW"/>
</dbReference>
<comment type="catalytic activity">
    <reaction evidence="1">
        <text>L-glutamyl-tRNA(Gln) + L-glutamine + ATP + H2O = L-glutaminyl-tRNA(Gln) + L-glutamate + ADP + phosphate + H(+)</text>
        <dbReference type="Rhea" id="RHEA:17521"/>
        <dbReference type="Rhea" id="RHEA-COMP:9681"/>
        <dbReference type="Rhea" id="RHEA-COMP:9684"/>
        <dbReference type="ChEBI" id="CHEBI:15377"/>
        <dbReference type="ChEBI" id="CHEBI:15378"/>
        <dbReference type="ChEBI" id="CHEBI:29985"/>
        <dbReference type="ChEBI" id="CHEBI:30616"/>
        <dbReference type="ChEBI" id="CHEBI:43474"/>
        <dbReference type="ChEBI" id="CHEBI:58359"/>
        <dbReference type="ChEBI" id="CHEBI:78520"/>
        <dbReference type="ChEBI" id="CHEBI:78521"/>
        <dbReference type="ChEBI" id="CHEBI:456216"/>
    </reaction>
</comment>
<dbReference type="GO" id="GO:0006412">
    <property type="term" value="P:translation"/>
    <property type="evidence" value="ECO:0007669"/>
    <property type="project" value="UniProtKB-UniRule"/>
</dbReference>
<sequence length="95" mass="10173">MIDRAQVLHVARLARLDLTDEEVGTMSRELSAVLDHIEKIGELDLDDVPATSHVVDVVNALRPDEPLPSLPREQALANAPEVVDDGFGVPSPGAS</sequence>
<comment type="caution">
    <text evidence="2">The sequence shown here is derived from an EMBL/GenBank/DDBJ whole genome shotgun (WGS) entry which is preliminary data.</text>
</comment>
<dbReference type="InterPro" id="IPR036113">
    <property type="entry name" value="Asp/Glu-ADT_sf_sub_c"/>
</dbReference>
<dbReference type="Proteomes" id="UP000585272">
    <property type="component" value="Unassembled WGS sequence"/>
</dbReference>
<accession>A0A840II38</accession>
<dbReference type="GO" id="GO:0070681">
    <property type="term" value="P:glutaminyl-tRNAGln biosynthesis via transamidation"/>
    <property type="evidence" value="ECO:0007669"/>
    <property type="project" value="TreeGrafter"/>
</dbReference>
<reference evidence="2 3" key="1">
    <citation type="submission" date="2020-08" db="EMBL/GenBank/DDBJ databases">
        <title>Genomic Encyclopedia of Archaeal and Bacterial Type Strains, Phase II (KMG-II): from individual species to whole genera.</title>
        <authorList>
            <person name="Goeker M."/>
        </authorList>
    </citation>
    <scope>NUCLEOTIDE SEQUENCE [LARGE SCALE GENOMIC DNA]</scope>
    <source>
        <strain evidence="2 3">DSM 23288</strain>
    </source>
</reference>
<dbReference type="GO" id="GO:0050567">
    <property type="term" value="F:glutaminyl-tRNA synthase (glutamine-hydrolyzing) activity"/>
    <property type="evidence" value="ECO:0007669"/>
    <property type="project" value="UniProtKB-UniRule"/>
</dbReference>
<comment type="subunit">
    <text evidence="1">Heterotrimer of A, B and C subunits.</text>
</comment>
<keyword evidence="1" id="KW-0067">ATP-binding</keyword>
<protein>
    <recommendedName>
        <fullName evidence="1">Aspartyl/glutamyl-tRNA(Asn/Gln) amidotransferase subunit C</fullName>
        <shortName evidence="1">Asp/Glu-ADT subunit C</shortName>
        <ecNumber evidence="1">6.3.5.-</ecNumber>
    </recommendedName>
</protein>
<evidence type="ECO:0000313" key="3">
    <source>
        <dbReference type="Proteomes" id="UP000585272"/>
    </source>
</evidence>
<comment type="function">
    <text evidence="1">Allows the formation of correctly charged Asn-tRNA(Asn) or Gln-tRNA(Gln) through the transamidation of misacylated Asp-tRNA(Asn) or Glu-tRNA(Gln) in organisms which lack either or both of asparaginyl-tRNA or glutaminyl-tRNA synthetases. The reaction takes place in the presence of glutamine and ATP through an activated phospho-Asp-tRNA(Asn) or phospho-Glu-tRNA(Gln).</text>
</comment>
<comment type="similarity">
    <text evidence="1">Belongs to the GatC family.</text>
</comment>
<proteinExistence type="inferred from homology"/>
<dbReference type="AlphaFoldDB" id="A0A840II38"/>
<dbReference type="Pfam" id="PF02686">
    <property type="entry name" value="GatC"/>
    <property type="match status" value="1"/>
</dbReference>
<dbReference type="EMBL" id="JACHNU010000004">
    <property type="protein sequence ID" value="MBB4663714.1"/>
    <property type="molecule type" value="Genomic_DNA"/>
</dbReference>
<evidence type="ECO:0000313" key="2">
    <source>
        <dbReference type="EMBL" id="MBB4663714.1"/>
    </source>
</evidence>
<keyword evidence="1 2" id="KW-0436">Ligase</keyword>
<dbReference type="PANTHER" id="PTHR15004">
    <property type="entry name" value="GLUTAMYL-TRNA(GLN) AMIDOTRANSFERASE SUBUNIT C, MITOCHONDRIAL"/>
    <property type="match status" value="1"/>
</dbReference>
<gene>
    <name evidence="1" type="primary">gatC</name>
    <name evidence="2" type="ORF">BDZ31_003309</name>
</gene>
<dbReference type="PANTHER" id="PTHR15004:SF0">
    <property type="entry name" value="GLUTAMYL-TRNA(GLN) AMIDOTRANSFERASE SUBUNIT C, MITOCHONDRIAL"/>
    <property type="match status" value="1"/>
</dbReference>
<keyword evidence="2" id="KW-0808">Transferase</keyword>
<dbReference type="InterPro" id="IPR003837">
    <property type="entry name" value="GatC"/>
</dbReference>
<dbReference type="GO" id="GO:0016740">
    <property type="term" value="F:transferase activity"/>
    <property type="evidence" value="ECO:0007669"/>
    <property type="project" value="UniProtKB-KW"/>
</dbReference>
<keyword evidence="1" id="KW-0547">Nucleotide-binding</keyword>
<evidence type="ECO:0000256" key="1">
    <source>
        <dbReference type="HAMAP-Rule" id="MF_00122"/>
    </source>
</evidence>
<comment type="catalytic activity">
    <reaction evidence="1">
        <text>L-aspartyl-tRNA(Asn) + L-glutamine + ATP + H2O = L-asparaginyl-tRNA(Asn) + L-glutamate + ADP + phosphate + 2 H(+)</text>
        <dbReference type="Rhea" id="RHEA:14513"/>
        <dbReference type="Rhea" id="RHEA-COMP:9674"/>
        <dbReference type="Rhea" id="RHEA-COMP:9677"/>
        <dbReference type="ChEBI" id="CHEBI:15377"/>
        <dbReference type="ChEBI" id="CHEBI:15378"/>
        <dbReference type="ChEBI" id="CHEBI:29985"/>
        <dbReference type="ChEBI" id="CHEBI:30616"/>
        <dbReference type="ChEBI" id="CHEBI:43474"/>
        <dbReference type="ChEBI" id="CHEBI:58359"/>
        <dbReference type="ChEBI" id="CHEBI:78515"/>
        <dbReference type="ChEBI" id="CHEBI:78516"/>
        <dbReference type="ChEBI" id="CHEBI:456216"/>
    </reaction>
</comment>
<dbReference type="SUPFAM" id="SSF141000">
    <property type="entry name" value="Glu-tRNAGln amidotransferase C subunit"/>
    <property type="match status" value="1"/>
</dbReference>